<organism evidence="2 3">
    <name type="scientific">Chitinophaga agri</name>
    <dbReference type="NCBI Taxonomy" id="2703787"/>
    <lineage>
        <taxon>Bacteria</taxon>
        <taxon>Pseudomonadati</taxon>
        <taxon>Bacteroidota</taxon>
        <taxon>Chitinophagia</taxon>
        <taxon>Chitinophagales</taxon>
        <taxon>Chitinophagaceae</taxon>
        <taxon>Chitinophaga</taxon>
    </lineage>
</organism>
<keyword evidence="1" id="KW-0812">Transmembrane</keyword>
<evidence type="ECO:0000256" key="1">
    <source>
        <dbReference type="SAM" id="Phobius"/>
    </source>
</evidence>
<proteinExistence type="predicted"/>
<keyword evidence="1" id="KW-0472">Membrane</keyword>
<reference evidence="2 3" key="1">
    <citation type="submission" date="2020-01" db="EMBL/GenBank/DDBJ databases">
        <title>Complete genome sequence of Chitinophaga sp. H33E-04 isolated from quinoa roots.</title>
        <authorList>
            <person name="Weon H.-Y."/>
            <person name="Lee S.A."/>
        </authorList>
    </citation>
    <scope>NUCLEOTIDE SEQUENCE [LARGE SCALE GENOMIC DNA]</scope>
    <source>
        <strain evidence="2 3">H33E-04</strain>
    </source>
</reference>
<evidence type="ECO:0000313" key="2">
    <source>
        <dbReference type="EMBL" id="QHS60449.1"/>
    </source>
</evidence>
<feature type="transmembrane region" description="Helical" evidence="1">
    <location>
        <begin position="47"/>
        <end position="65"/>
    </location>
</feature>
<dbReference type="Proteomes" id="UP000476411">
    <property type="component" value="Chromosome"/>
</dbReference>
<sequence>MSPVTLFFESLLFIFVSGSLLLFVLGFISPDKSLFWLKGKRTRIRSAIIYATAFIAGMFLVNLWYPAPPAGKKTGLGSSGKMHMKTDAQIAKEVFEETGKYYTKGLIKSSTVYTYDSLPEDIRKLAPEPDRLTKDAYTGTNSAAIPERKGYYVRLVLDNNLLAKASSSETYRESDLLRETDPRALYGPNRNSFSLYDTANTEIRHTEKHMGFNLFYVRRDYNIDTICIGPCPEKPAKVRINCYQQAQTTDPIEYTF</sequence>
<dbReference type="AlphaFoldDB" id="A0A6B9ZFE5"/>
<dbReference type="RefSeq" id="WP_162332140.1">
    <property type="nucleotide sequence ID" value="NZ_CP048113.1"/>
</dbReference>
<keyword evidence="3" id="KW-1185">Reference proteome</keyword>
<accession>A0A6B9ZFE5</accession>
<name>A0A6B9ZFE5_9BACT</name>
<dbReference type="KEGG" id="chih:GWR21_12855"/>
<feature type="transmembrane region" description="Helical" evidence="1">
    <location>
        <begin position="6"/>
        <end position="27"/>
    </location>
</feature>
<evidence type="ECO:0000313" key="3">
    <source>
        <dbReference type="Proteomes" id="UP000476411"/>
    </source>
</evidence>
<gene>
    <name evidence="2" type="ORF">GWR21_12855</name>
</gene>
<dbReference type="EMBL" id="CP048113">
    <property type="protein sequence ID" value="QHS60449.1"/>
    <property type="molecule type" value="Genomic_DNA"/>
</dbReference>
<protein>
    <submittedName>
        <fullName evidence="2">Uncharacterized protein</fullName>
    </submittedName>
</protein>
<keyword evidence="1" id="KW-1133">Transmembrane helix</keyword>